<accession>A0A6J7NGX7</accession>
<reference evidence="3" key="1">
    <citation type="submission" date="2020-05" db="EMBL/GenBank/DDBJ databases">
        <authorList>
            <person name="Chiriac C."/>
            <person name="Salcher M."/>
            <person name="Ghai R."/>
            <person name="Kavagutti S V."/>
        </authorList>
    </citation>
    <scope>NUCLEOTIDE SEQUENCE</scope>
</reference>
<dbReference type="EMBL" id="CAEZZY010000146">
    <property type="protein sequence ID" value="CAB4786279.1"/>
    <property type="molecule type" value="Genomic_DNA"/>
</dbReference>
<dbReference type="AlphaFoldDB" id="A0A6J7NGX7"/>
<evidence type="ECO:0000313" key="3">
    <source>
        <dbReference type="EMBL" id="CAB4989833.1"/>
    </source>
</evidence>
<organism evidence="3">
    <name type="scientific">freshwater metagenome</name>
    <dbReference type="NCBI Taxonomy" id="449393"/>
    <lineage>
        <taxon>unclassified sequences</taxon>
        <taxon>metagenomes</taxon>
        <taxon>ecological metagenomes</taxon>
    </lineage>
</organism>
<dbReference type="EMBL" id="CAFBOU010000031">
    <property type="protein sequence ID" value="CAB4989833.1"/>
    <property type="molecule type" value="Genomic_DNA"/>
</dbReference>
<evidence type="ECO:0000256" key="1">
    <source>
        <dbReference type="SAM" id="MobiDB-lite"/>
    </source>
</evidence>
<feature type="region of interest" description="Disordered" evidence="1">
    <location>
        <begin position="118"/>
        <end position="146"/>
    </location>
</feature>
<sequence>MQSKRVAFVTVALLLAPLISITPASADKKPPAPLNQNGVDLNSAYKVALDKFRADSKAYEDKRREINKIFKETIDKAMADARSAKSVGQTQIQKRQSMSIKQSAVIAATVARDAAIEALGAPPIAPTPPAKTPRAAKSKTPQPQSS</sequence>
<evidence type="ECO:0000313" key="2">
    <source>
        <dbReference type="EMBL" id="CAB4786279.1"/>
    </source>
</evidence>
<gene>
    <name evidence="2" type="ORF">UFOPK2928_01095</name>
    <name evidence="3" type="ORF">UFOPK4010_00526</name>
</gene>
<name>A0A6J7NGX7_9ZZZZ</name>
<proteinExistence type="predicted"/>
<feature type="compositionally biased region" description="Low complexity" evidence="1">
    <location>
        <begin position="132"/>
        <end position="146"/>
    </location>
</feature>
<protein>
    <submittedName>
        <fullName evidence="3">Unannotated protein</fullName>
    </submittedName>
</protein>